<feature type="compositionally biased region" description="Low complexity" evidence="1">
    <location>
        <begin position="1331"/>
        <end position="1348"/>
    </location>
</feature>
<feature type="region of interest" description="Disordered" evidence="1">
    <location>
        <begin position="1280"/>
        <end position="1436"/>
    </location>
</feature>
<feature type="region of interest" description="Disordered" evidence="1">
    <location>
        <begin position="1"/>
        <end position="33"/>
    </location>
</feature>
<feature type="compositionally biased region" description="Low complexity" evidence="1">
    <location>
        <begin position="543"/>
        <end position="563"/>
    </location>
</feature>
<feature type="compositionally biased region" description="Low complexity" evidence="1">
    <location>
        <begin position="1312"/>
        <end position="1321"/>
    </location>
</feature>
<feature type="compositionally biased region" description="Low complexity" evidence="1">
    <location>
        <begin position="226"/>
        <end position="251"/>
    </location>
</feature>
<feature type="compositionally biased region" description="Acidic residues" evidence="1">
    <location>
        <begin position="596"/>
        <end position="605"/>
    </location>
</feature>
<feature type="compositionally biased region" description="Polar residues" evidence="1">
    <location>
        <begin position="472"/>
        <end position="486"/>
    </location>
</feature>
<dbReference type="InterPro" id="IPR011990">
    <property type="entry name" value="TPR-like_helical_dom_sf"/>
</dbReference>
<feature type="compositionally biased region" description="Low complexity" evidence="1">
    <location>
        <begin position="710"/>
        <end position="741"/>
    </location>
</feature>
<feature type="region of interest" description="Disordered" evidence="1">
    <location>
        <begin position="697"/>
        <end position="762"/>
    </location>
</feature>
<feature type="compositionally biased region" description="Low complexity" evidence="1">
    <location>
        <begin position="16"/>
        <end position="33"/>
    </location>
</feature>
<feature type="compositionally biased region" description="Basic residues" evidence="1">
    <location>
        <begin position="843"/>
        <end position="853"/>
    </location>
</feature>
<feature type="region of interest" description="Disordered" evidence="1">
    <location>
        <begin position="267"/>
        <end position="523"/>
    </location>
</feature>
<feature type="region of interest" description="Disordered" evidence="1">
    <location>
        <begin position="823"/>
        <end position="865"/>
    </location>
</feature>
<feature type="compositionally biased region" description="Low complexity" evidence="1">
    <location>
        <begin position="619"/>
        <end position="633"/>
    </location>
</feature>
<dbReference type="PANTHER" id="PTHR48125:SF10">
    <property type="entry name" value="OS12G0136300 PROTEIN"/>
    <property type="match status" value="1"/>
</dbReference>
<dbReference type="SUPFAM" id="SSF48452">
    <property type="entry name" value="TPR-like"/>
    <property type="match status" value="1"/>
</dbReference>
<dbReference type="Gene3D" id="1.25.40.10">
    <property type="entry name" value="Tetratricopeptide repeat domain"/>
    <property type="match status" value="1"/>
</dbReference>
<evidence type="ECO:0000313" key="3">
    <source>
        <dbReference type="Proteomes" id="UP000815325"/>
    </source>
</evidence>
<keyword evidence="3" id="KW-1185">Reference proteome</keyword>
<reference evidence="2" key="1">
    <citation type="submission" date="2017-08" db="EMBL/GenBank/DDBJ databases">
        <authorList>
            <person name="Polle J.E."/>
            <person name="Barry K."/>
            <person name="Cushman J."/>
            <person name="Schmutz J."/>
            <person name="Tran D."/>
            <person name="Hathwaick L.T."/>
            <person name="Yim W.C."/>
            <person name="Jenkins J."/>
            <person name="Mckie-Krisberg Z.M."/>
            <person name="Prochnik S."/>
            <person name="Lindquist E."/>
            <person name="Dockter R.B."/>
            <person name="Adam C."/>
            <person name="Molina H."/>
            <person name="Bunkerborg J."/>
            <person name="Jin E."/>
            <person name="Buchheim M."/>
            <person name="Magnuson J."/>
        </authorList>
    </citation>
    <scope>NUCLEOTIDE SEQUENCE</scope>
    <source>
        <strain evidence="2">CCAP 19/18</strain>
    </source>
</reference>
<feature type="region of interest" description="Disordered" evidence="1">
    <location>
        <begin position="222"/>
        <end position="251"/>
    </location>
</feature>
<sequence length="1436" mass="148966">MASPQAYSIAQHTANSLGRSPSSSRSPLHSRCTPGQPLALPLSAAGGAAGCWGRNAGPPQQVAFLKSHPHPHPPQQALNEARCLLEPPSHSCSQISASTVPGASDFVGHLFSTHIHLCSHALAAALLLPSALLSPMKGELAVPLSLPDGVKQVLADALLILRAAQTETSMTSRAFASWVLQSCSLNAAILATCWVQYAHRNQADGALLTRFEELTAQGLGLSHGYSSSSSTSTSSSSSSHNGSSGSAAGSTPFSASRLAVPIFSSSRQQTSSYLDEYRRDPSPVNEGGDMNGHAPQHAASNSGNGSQPGAAGPPLKSPAVSSNGAGGEHGSSDTQQQDEEEIAAARAAEAAAIEAAAVAAAGARSSSEEPPTPSFTTTSGSRRGAAAAGDSMVARPPLQRPLSPPPPRPQLPGVQPPDSSTARTDLSSTGMGGLAEGTSSRDGSPALSSLDPQDSMDGAAGDGSGGAVGLQEQLQQRQATKVQTVPMQLIPLTPGSALRDPVSGRLLGAPVDSSSSSDSSRGIAIPQIGPWVLTNSARHFPSAEAEVVAPQEQQQQQQQGPVPRMALRLEHVQQRSSLGEGLLTDAFGLSSSSSGSEDDGGEGEGEGGRHAAEAHRQDATSAGEWATAAAPGSGRRASTAAGESVGGTAGTELLDADMDVVHAPLTLYNNSRTVRGNPGLSTVTVERQLPVGAAALERESHSQDPAHMQAPSVSTVDSSSLPSDDTTATTSTPSSSSSSSSEEGVVHPADAPSMMSPPSPLTITQRIPLRQGAKGLALQHGDIIIMGTAPDAPRFRVEVLPEPPSPPRATAALIEQALARFGPPPQTAAESVAGGSPPPTQQRQHRSGPHHKSNQPSWASPQAAAAAAANPGAALAAQLQQLARQARSNLRGACAGYAALMHSNFAGAQANAYAWIAWAQAGGAGVVLHHWASSELERYNVRNARVVLAEALRKCPQDQPLYVLAAGVELAGGDPEALRECPQGQPLYVLAAGVELAGGIQVWPCVMAALKEYDKARVLFERGLEYHPRNTKIMNAYAKFEADVGGDPNMARELHRRAMLLDTGSGTDMHNRTAFALLEAEAGRLGRARVMLTEGLSRHPRFLPGLLALAKVQRLRGEVEGAQVTLRHASKCTHAFDVELLAERAALYRALGEDDLARAEEAHCRAAMAHKQAKKAGASTQEAWMLYERICRRPAHREAARRAYQRKVELGWLAAPGVPGPNAARAGGPPFRPLKRTQVAEARARAEAEEAAQAAAEAEAAAAEAADAARRQQAAAEAESAAVVEAWEEDQQQQQQQRQALEDDEQEEHGVQEVQQQSLSARQRRIRSSRAMRASSAKTGGDDNSLGSENGGGSKSSSSGATAGSIAAAATAAPEQQEWQWGGGGGEEEGQHGMGKSRSAQSSKRGGGRGEPAGEESDEDMGAPLLPTGMEPEDKD</sequence>
<feature type="compositionally biased region" description="Polar residues" evidence="1">
    <location>
        <begin position="298"/>
        <end position="307"/>
    </location>
</feature>
<gene>
    <name evidence="2" type="ORF">DUNSADRAFT_4839</name>
</gene>
<evidence type="ECO:0000256" key="1">
    <source>
        <dbReference type="SAM" id="MobiDB-lite"/>
    </source>
</evidence>
<feature type="region of interest" description="Disordered" evidence="1">
    <location>
        <begin position="542"/>
        <end position="649"/>
    </location>
</feature>
<name>A0ABQ7GR81_DUNSA</name>
<feature type="compositionally biased region" description="Low complexity" evidence="1">
    <location>
        <begin position="854"/>
        <end position="865"/>
    </location>
</feature>
<comment type="caution">
    <text evidence="2">The sequence shown here is derived from an EMBL/GenBank/DDBJ whole genome shotgun (WGS) entry which is preliminary data.</text>
</comment>
<dbReference type="Proteomes" id="UP000815325">
    <property type="component" value="Unassembled WGS sequence"/>
</dbReference>
<feature type="compositionally biased region" description="Polar residues" evidence="1">
    <location>
        <begin position="1"/>
        <end position="15"/>
    </location>
</feature>
<proteinExistence type="predicted"/>
<dbReference type="SMART" id="SM00386">
    <property type="entry name" value="HAT"/>
    <property type="match status" value="2"/>
</dbReference>
<feature type="compositionally biased region" description="Low complexity" evidence="1">
    <location>
        <begin position="1355"/>
        <end position="1380"/>
    </location>
</feature>
<feature type="compositionally biased region" description="Pro residues" evidence="1">
    <location>
        <begin position="398"/>
        <end position="410"/>
    </location>
</feature>
<accession>A0ABQ7GR81</accession>
<feature type="compositionally biased region" description="Low complexity" evidence="1">
    <location>
        <begin position="344"/>
        <end position="397"/>
    </location>
</feature>
<dbReference type="EMBL" id="MU069628">
    <property type="protein sequence ID" value="KAF5837116.1"/>
    <property type="molecule type" value="Genomic_DNA"/>
</dbReference>
<feature type="compositionally biased region" description="Polar residues" evidence="1">
    <location>
        <begin position="437"/>
        <end position="452"/>
    </location>
</feature>
<organism evidence="2 3">
    <name type="scientific">Dunaliella salina</name>
    <name type="common">Green alga</name>
    <name type="synonym">Protococcus salinus</name>
    <dbReference type="NCBI Taxonomy" id="3046"/>
    <lineage>
        <taxon>Eukaryota</taxon>
        <taxon>Viridiplantae</taxon>
        <taxon>Chlorophyta</taxon>
        <taxon>core chlorophytes</taxon>
        <taxon>Chlorophyceae</taxon>
        <taxon>CS clade</taxon>
        <taxon>Chlamydomonadales</taxon>
        <taxon>Dunaliellaceae</taxon>
        <taxon>Dunaliella</taxon>
    </lineage>
</organism>
<dbReference type="PANTHER" id="PTHR48125">
    <property type="entry name" value="LP07818P1"/>
    <property type="match status" value="1"/>
</dbReference>
<feature type="compositionally biased region" description="Basic and acidic residues" evidence="1">
    <location>
        <begin position="606"/>
        <end position="618"/>
    </location>
</feature>
<feature type="compositionally biased region" description="Polar residues" evidence="1">
    <location>
        <begin position="418"/>
        <end position="429"/>
    </location>
</feature>
<protein>
    <submittedName>
        <fullName evidence="2">Uncharacterized protein</fullName>
    </submittedName>
</protein>
<dbReference type="InterPro" id="IPR003107">
    <property type="entry name" value="HAT"/>
</dbReference>
<evidence type="ECO:0000313" key="2">
    <source>
        <dbReference type="EMBL" id="KAF5837116.1"/>
    </source>
</evidence>